<dbReference type="Gene3D" id="2.50.20.20">
    <property type="match status" value="1"/>
</dbReference>
<dbReference type="Proteomes" id="UP001500683">
    <property type="component" value="Unassembled WGS sequence"/>
</dbReference>
<protein>
    <recommendedName>
        <fullName evidence="5">Lipoprotein</fullName>
    </recommendedName>
</protein>
<evidence type="ECO:0000313" key="3">
    <source>
        <dbReference type="EMBL" id="GAA4102128.1"/>
    </source>
</evidence>
<accession>A0ABP7X2D8</accession>
<comment type="caution">
    <text evidence="3">The sequence shown here is derived from an EMBL/GenBank/DDBJ whole genome shotgun (WGS) entry which is preliminary data.</text>
</comment>
<feature type="chain" id="PRO_5047323084" description="Lipoprotein" evidence="2">
    <location>
        <begin position="21"/>
        <end position="255"/>
    </location>
</feature>
<feature type="compositionally biased region" description="Low complexity" evidence="1">
    <location>
        <begin position="30"/>
        <end position="40"/>
    </location>
</feature>
<keyword evidence="2" id="KW-0732">Signal</keyword>
<keyword evidence="4" id="KW-1185">Reference proteome</keyword>
<sequence>MRRHMTVVPALLASATLVLTGCGTGGEGAKGAARTDAAKPPASPPASPTPTVTPNGIERLRPAQILARARAATVAASSLRLHGGIREDGENIRLDMRYAGRTRATGEMTTDGQRLFLTRVGSAVYIKGDDAFWKAAGGKGAVQLLSGKYLKATAKDEGWGELAAFADQKKFLTEMLKGLGPLTKVKGGTTRIDGRAALALQTASKDRIYVATEGLPYLLRLEGGRKNRMDLSAFGAPVTVQAPPRNQVVEVSALQ</sequence>
<evidence type="ECO:0000256" key="2">
    <source>
        <dbReference type="SAM" id="SignalP"/>
    </source>
</evidence>
<gene>
    <name evidence="3" type="ORF">GCM10022214_79980</name>
</gene>
<evidence type="ECO:0000313" key="4">
    <source>
        <dbReference type="Proteomes" id="UP001500683"/>
    </source>
</evidence>
<dbReference type="PROSITE" id="PS51257">
    <property type="entry name" value="PROKAR_LIPOPROTEIN"/>
    <property type="match status" value="1"/>
</dbReference>
<organism evidence="3 4">
    <name type="scientific">Actinomadura miaoliensis</name>
    <dbReference type="NCBI Taxonomy" id="430685"/>
    <lineage>
        <taxon>Bacteria</taxon>
        <taxon>Bacillati</taxon>
        <taxon>Actinomycetota</taxon>
        <taxon>Actinomycetes</taxon>
        <taxon>Streptosporangiales</taxon>
        <taxon>Thermomonosporaceae</taxon>
        <taxon>Actinomadura</taxon>
    </lineage>
</organism>
<name>A0ABP7X2D8_9ACTN</name>
<dbReference type="RefSeq" id="WP_344958055.1">
    <property type="nucleotide sequence ID" value="NZ_BAAAZG010000065.1"/>
</dbReference>
<dbReference type="EMBL" id="BAAAZG010000065">
    <property type="protein sequence ID" value="GAA4102128.1"/>
    <property type="molecule type" value="Genomic_DNA"/>
</dbReference>
<proteinExistence type="predicted"/>
<evidence type="ECO:0000256" key="1">
    <source>
        <dbReference type="SAM" id="MobiDB-lite"/>
    </source>
</evidence>
<evidence type="ECO:0008006" key="5">
    <source>
        <dbReference type="Google" id="ProtNLM"/>
    </source>
</evidence>
<reference evidence="4" key="1">
    <citation type="journal article" date="2019" name="Int. J. Syst. Evol. Microbiol.">
        <title>The Global Catalogue of Microorganisms (GCM) 10K type strain sequencing project: providing services to taxonomists for standard genome sequencing and annotation.</title>
        <authorList>
            <consortium name="The Broad Institute Genomics Platform"/>
            <consortium name="The Broad Institute Genome Sequencing Center for Infectious Disease"/>
            <person name="Wu L."/>
            <person name="Ma J."/>
        </authorList>
    </citation>
    <scope>NUCLEOTIDE SEQUENCE [LARGE SCALE GENOMIC DNA]</scope>
    <source>
        <strain evidence="4">JCM 16702</strain>
    </source>
</reference>
<feature type="region of interest" description="Disordered" evidence="1">
    <location>
        <begin position="25"/>
        <end position="56"/>
    </location>
</feature>
<feature type="signal peptide" evidence="2">
    <location>
        <begin position="1"/>
        <end position="20"/>
    </location>
</feature>